<dbReference type="InterPro" id="IPR005467">
    <property type="entry name" value="His_kinase_dom"/>
</dbReference>
<proteinExistence type="predicted"/>
<dbReference type="PROSITE" id="PS50109">
    <property type="entry name" value="HIS_KIN"/>
    <property type="match status" value="1"/>
</dbReference>
<evidence type="ECO:0000259" key="7">
    <source>
        <dbReference type="PROSITE" id="PS50112"/>
    </source>
</evidence>
<dbReference type="InterPro" id="IPR036890">
    <property type="entry name" value="HATPase_C_sf"/>
</dbReference>
<dbReference type="SUPFAM" id="SSF55874">
    <property type="entry name" value="ATPase domain of HSP90 chaperone/DNA topoisomerase II/histidine kinase"/>
    <property type="match status" value="1"/>
</dbReference>
<sequence>MTLLQPPDLALRWPEHAEDQFAELFAQALRGSKAAVWLQDPQASRGVLKPLGTYGLHGSDLELLESARLDLNEPSLGNRAQQAERIQVMWTRQHSEMGAVEAALMEAYGLDTLFCCALRLPDDTLGLIYAATTASYDPDLGSIIQAAQVAQSLTIGLHRQMLQQQTDQINRRLQQILDRTPDLIVTRTGLVINTVNQACQHLLGYSPEEMIGRPLTDFMHPADRQSSIGMNVKILQGTMVRDYRNRYLHKNGQVVYLSWNTSDEGNGNIISIARDITPQVKQEKLLQETERRFKTVADSAPVLIWMGTANRECQFFNQGWLEFTGRTLQQELGQGWRERVHPEDLEACLETYQVHYGQHNAFELEYRLKRFDGQYRWIVDRGVPRFTEDGMFLGFIGACIDIHDRKLAQGRLEQQEGQLRELMNVQKRFVADAAHELRTPLTAIQGNLDILMRYQNIPEDDQREIIWDVQREATRLGRLVNDMLQLARGDAGIEFQEEEVSLTGVMLEVWREMERLQIGHHLQLHDLEEVQVVGDRDRLKQLLLILLENAFKYTPLGGRVDVSLKKHPTLAELRIADNGVGIAPEDLERVFERFYRADQSRHRGEDPGGTGLGLPIARWIVEGHGGHIWIESELGQGTAVVVQLPLEGGLQV</sequence>
<dbReference type="PROSITE" id="PS50113">
    <property type="entry name" value="PAC"/>
    <property type="match status" value="1"/>
</dbReference>
<dbReference type="InterPro" id="IPR000700">
    <property type="entry name" value="PAS-assoc_C"/>
</dbReference>
<feature type="domain" description="PAC" evidence="8">
    <location>
        <begin position="362"/>
        <end position="414"/>
    </location>
</feature>
<reference evidence="10" key="1">
    <citation type="journal article" date="2019" name="Int. J. Syst. Evol. Microbiol.">
        <title>The Global Catalogue of Microorganisms (GCM) 10K type strain sequencing project: providing services to taxonomists for standard genome sequencing and annotation.</title>
        <authorList>
            <consortium name="The Broad Institute Genomics Platform"/>
            <consortium name="The Broad Institute Genome Sequencing Center for Infectious Disease"/>
            <person name="Wu L."/>
            <person name="Ma J."/>
        </authorList>
    </citation>
    <scope>NUCLEOTIDE SEQUENCE [LARGE SCALE GENOMIC DNA]</scope>
    <source>
        <strain evidence="10">JCM 14370</strain>
    </source>
</reference>
<dbReference type="RefSeq" id="WP_189008634.1">
    <property type="nucleotide sequence ID" value="NZ_BMOD01000038.1"/>
</dbReference>
<accession>A0ABQ2DGJ6</accession>
<dbReference type="SMART" id="SM00091">
    <property type="entry name" value="PAS"/>
    <property type="match status" value="2"/>
</dbReference>
<dbReference type="InterPro" id="IPR052162">
    <property type="entry name" value="Sensor_kinase/Photoreceptor"/>
</dbReference>
<dbReference type="Gene3D" id="1.10.287.130">
    <property type="match status" value="1"/>
</dbReference>
<dbReference type="InterPro" id="IPR013655">
    <property type="entry name" value="PAS_fold_3"/>
</dbReference>
<dbReference type="PRINTS" id="PR00344">
    <property type="entry name" value="BCTRLSENSOR"/>
</dbReference>
<keyword evidence="5" id="KW-0418">Kinase</keyword>
<evidence type="ECO:0000256" key="4">
    <source>
        <dbReference type="ARBA" id="ARBA00022679"/>
    </source>
</evidence>
<dbReference type="CDD" id="cd00130">
    <property type="entry name" value="PAS"/>
    <property type="match status" value="2"/>
</dbReference>
<evidence type="ECO:0000256" key="1">
    <source>
        <dbReference type="ARBA" id="ARBA00000085"/>
    </source>
</evidence>
<dbReference type="InterPro" id="IPR001610">
    <property type="entry name" value="PAC"/>
</dbReference>
<dbReference type="Proteomes" id="UP000632222">
    <property type="component" value="Unassembled WGS sequence"/>
</dbReference>
<dbReference type="PANTHER" id="PTHR43304:SF1">
    <property type="entry name" value="PAC DOMAIN-CONTAINING PROTEIN"/>
    <property type="match status" value="1"/>
</dbReference>
<evidence type="ECO:0000313" key="9">
    <source>
        <dbReference type="EMBL" id="GGJ57246.1"/>
    </source>
</evidence>
<evidence type="ECO:0000256" key="2">
    <source>
        <dbReference type="ARBA" id="ARBA00012438"/>
    </source>
</evidence>
<name>A0ABQ2DGJ6_9DEIO</name>
<dbReference type="Pfam" id="PF02518">
    <property type="entry name" value="HATPase_c"/>
    <property type="match status" value="1"/>
</dbReference>
<dbReference type="InterPro" id="IPR003594">
    <property type="entry name" value="HATPase_dom"/>
</dbReference>
<evidence type="ECO:0000313" key="10">
    <source>
        <dbReference type="Proteomes" id="UP000632222"/>
    </source>
</evidence>
<comment type="caution">
    <text evidence="9">The sequence shown here is derived from an EMBL/GenBank/DDBJ whole genome shotgun (WGS) entry which is preliminary data.</text>
</comment>
<comment type="catalytic activity">
    <reaction evidence="1">
        <text>ATP + protein L-histidine = ADP + protein N-phospho-L-histidine.</text>
        <dbReference type="EC" id="2.7.13.3"/>
    </reaction>
</comment>
<dbReference type="InterPro" id="IPR000014">
    <property type="entry name" value="PAS"/>
</dbReference>
<dbReference type="EMBL" id="BMOD01000038">
    <property type="protein sequence ID" value="GGJ57246.1"/>
    <property type="molecule type" value="Genomic_DNA"/>
</dbReference>
<keyword evidence="4" id="KW-0808">Transferase</keyword>
<dbReference type="InterPro" id="IPR029016">
    <property type="entry name" value="GAF-like_dom_sf"/>
</dbReference>
<gene>
    <name evidence="9" type="ORF">GCM10008938_49220</name>
</gene>
<dbReference type="InterPro" id="IPR004358">
    <property type="entry name" value="Sig_transdc_His_kin-like_C"/>
</dbReference>
<dbReference type="Pfam" id="PF08447">
    <property type="entry name" value="PAS_3"/>
    <property type="match status" value="1"/>
</dbReference>
<dbReference type="SMART" id="SM00086">
    <property type="entry name" value="PAC"/>
    <property type="match status" value="2"/>
</dbReference>
<dbReference type="Gene3D" id="3.30.450.20">
    <property type="entry name" value="PAS domain"/>
    <property type="match status" value="2"/>
</dbReference>
<keyword evidence="3" id="KW-0597">Phosphoprotein</keyword>
<evidence type="ECO:0000259" key="8">
    <source>
        <dbReference type="PROSITE" id="PS50113"/>
    </source>
</evidence>
<dbReference type="Pfam" id="PF13426">
    <property type="entry name" value="PAS_9"/>
    <property type="match status" value="1"/>
</dbReference>
<dbReference type="EC" id="2.7.13.3" evidence="2"/>
<dbReference type="SUPFAM" id="SSF55785">
    <property type="entry name" value="PYP-like sensor domain (PAS domain)"/>
    <property type="match status" value="2"/>
</dbReference>
<dbReference type="SUPFAM" id="SSF47384">
    <property type="entry name" value="Homodimeric domain of signal transducing histidine kinase"/>
    <property type="match status" value="1"/>
</dbReference>
<dbReference type="PANTHER" id="PTHR43304">
    <property type="entry name" value="PHYTOCHROME-LIKE PROTEIN CPH1"/>
    <property type="match status" value="1"/>
</dbReference>
<keyword evidence="10" id="KW-1185">Reference proteome</keyword>
<dbReference type="Pfam" id="PF00512">
    <property type="entry name" value="HisKA"/>
    <property type="match status" value="1"/>
</dbReference>
<feature type="domain" description="PAS" evidence="7">
    <location>
        <begin position="169"/>
        <end position="238"/>
    </location>
</feature>
<dbReference type="SMART" id="SM00388">
    <property type="entry name" value="HisKA"/>
    <property type="match status" value="1"/>
</dbReference>
<dbReference type="Gene3D" id="3.30.565.10">
    <property type="entry name" value="Histidine kinase-like ATPase, C-terminal domain"/>
    <property type="match status" value="1"/>
</dbReference>
<dbReference type="InterPro" id="IPR035965">
    <property type="entry name" value="PAS-like_dom_sf"/>
</dbReference>
<feature type="domain" description="Histidine kinase" evidence="6">
    <location>
        <begin position="432"/>
        <end position="648"/>
    </location>
</feature>
<dbReference type="CDD" id="cd00075">
    <property type="entry name" value="HATPase"/>
    <property type="match status" value="1"/>
</dbReference>
<dbReference type="InterPro" id="IPR036097">
    <property type="entry name" value="HisK_dim/P_sf"/>
</dbReference>
<evidence type="ECO:0000256" key="5">
    <source>
        <dbReference type="ARBA" id="ARBA00022777"/>
    </source>
</evidence>
<dbReference type="Gene3D" id="3.30.450.40">
    <property type="match status" value="1"/>
</dbReference>
<evidence type="ECO:0000256" key="3">
    <source>
        <dbReference type="ARBA" id="ARBA00022553"/>
    </source>
</evidence>
<dbReference type="InterPro" id="IPR003661">
    <property type="entry name" value="HisK_dim/P_dom"/>
</dbReference>
<protein>
    <recommendedName>
        <fullName evidence="2">histidine kinase</fullName>
        <ecNumber evidence="2">2.7.13.3</ecNumber>
    </recommendedName>
</protein>
<evidence type="ECO:0000259" key="6">
    <source>
        <dbReference type="PROSITE" id="PS50109"/>
    </source>
</evidence>
<organism evidence="9 10">
    <name type="scientific">Deinococcus roseus</name>
    <dbReference type="NCBI Taxonomy" id="392414"/>
    <lineage>
        <taxon>Bacteria</taxon>
        <taxon>Thermotogati</taxon>
        <taxon>Deinococcota</taxon>
        <taxon>Deinococci</taxon>
        <taxon>Deinococcales</taxon>
        <taxon>Deinococcaceae</taxon>
        <taxon>Deinococcus</taxon>
    </lineage>
</organism>
<dbReference type="NCBIfam" id="TIGR00229">
    <property type="entry name" value="sensory_box"/>
    <property type="match status" value="2"/>
</dbReference>
<dbReference type="SMART" id="SM00387">
    <property type="entry name" value="HATPase_c"/>
    <property type="match status" value="1"/>
</dbReference>
<dbReference type="CDD" id="cd00082">
    <property type="entry name" value="HisKA"/>
    <property type="match status" value="1"/>
</dbReference>
<feature type="domain" description="PAS" evidence="7">
    <location>
        <begin position="289"/>
        <end position="353"/>
    </location>
</feature>
<dbReference type="PROSITE" id="PS50112">
    <property type="entry name" value="PAS"/>
    <property type="match status" value="2"/>
</dbReference>